<feature type="coiled-coil region" evidence="1">
    <location>
        <begin position="24"/>
        <end position="83"/>
    </location>
</feature>
<sequence length="316" mass="37438">MSSFIFDKRREVVVKDQEHKNDRLEFVIEKLVKLELRLEEQSKTIRKQEREILELKFNEIENKIIFEKELKKLRDRVNKENSELFHLINVRSLEIRELKQKIKEMTATGYSQTTDNEKETVPVNSFLLGCKDKKVADHAIIQDPPTLSEIVALENMSAVILRSTKTDHSHVTYDDCDHDKTRSHAQFYEHLNGLFFNITETANRGYACLFKEIPNSRYFFMTRNSVKNVRGLIPRKYVMDMTNDNRKDGYKDEPEKEKDVLQGPRKLLDTYVRRFMRQEEEDSDLKIQHLDSKTINASPFQIDHVVMNPSRRHFGK</sequence>
<protein>
    <submittedName>
        <fullName evidence="2">Uncharacterized protein</fullName>
    </submittedName>
</protein>
<evidence type="ECO:0000256" key="1">
    <source>
        <dbReference type="SAM" id="Coils"/>
    </source>
</evidence>
<accession>A0AA88Y1G9</accession>
<dbReference type="AlphaFoldDB" id="A0AA88Y1G9"/>
<proteinExistence type="predicted"/>
<organism evidence="2 3">
    <name type="scientific">Pinctada imbricata</name>
    <name type="common">Atlantic pearl-oyster</name>
    <name type="synonym">Pinctada martensii</name>
    <dbReference type="NCBI Taxonomy" id="66713"/>
    <lineage>
        <taxon>Eukaryota</taxon>
        <taxon>Metazoa</taxon>
        <taxon>Spiralia</taxon>
        <taxon>Lophotrochozoa</taxon>
        <taxon>Mollusca</taxon>
        <taxon>Bivalvia</taxon>
        <taxon>Autobranchia</taxon>
        <taxon>Pteriomorphia</taxon>
        <taxon>Pterioida</taxon>
        <taxon>Pterioidea</taxon>
        <taxon>Pteriidae</taxon>
        <taxon>Pinctada</taxon>
    </lineage>
</organism>
<dbReference type="Proteomes" id="UP001186944">
    <property type="component" value="Unassembled WGS sequence"/>
</dbReference>
<evidence type="ECO:0000313" key="3">
    <source>
        <dbReference type="Proteomes" id="UP001186944"/>
    </source>
</evidence>
<name>A0AA88Y1G9_PINIB</name>
<comment type="caution">
    <text evidence="2">The sequence shown here is derived from an EMBL/GenBank/DDBJ whole genome shotgun (WGS) entry which is preliminary data.</text>
</comment>
<reference evidence="2" key="1">
    <citation type="submission" date="2019-08" db="EMBL/GenBank/DDBJ databases">
        <title>The improved chromosome-level genome for the pearl oyster Pinctada fucata martensii using PacBio sequencing and Hi-C.</title>
        <authorList>
            <person name="Zheng Z."/>
        </authorList>
    </citation>
    <scope>NUCLEOTIDE SEQUENCE</scope>
    <source>
        <strain evidence="2">ZZ-2019</strain>
        <tissue evidence="2">Adductor muscle</tissue>
    </source>
</reference>
<keyword evidence="1" id="KW-0175">Coiled coil</keyword>
<evidence type="ECO:0000313" key="2">
    <source>
        <dbReference type="EMBL" id="KAK3094101.1"/>
    </source>
</evidence>
<gene>
    <name evidence="2" type="ORF">FSP39_024140</name>
</gene>
<dbReference type="EMBL" id="VSWD01000009">
    <property type="protein sequence ID" value="KAK3094101.1"/>
    <property type="molecule type" value="Genomic_DNA"/>
</dbReference>
<keyword evidence="3" id="KW-1185">Reference proteome</keyword>